<proteinExistence type="predicted"/>
<sequence>MRSGTEAGGQKAGPSTTQQGPEPPWLWGCLIISRYGHCLVECFIYWPPCIHLHLRKLCNMLVAVQKLAGRDRSCFMSLNHFGAAIAGRRDFVVAVLSSPEASEQGAKLRAEQIAHSFAYYHGEQIRAEAAAEEAESERRLSTYTVHDVLRPAGGDGAGSSAPPEPGTAAKFAEFKDLYLRKVLQAPKYRRLWLSAISAVPGV</sequence>
<feature type="region of interest" description="Disordered" evidence="1">
    <location>
        <begin position="1"/>
        <end position="20"/>
    </location>
</feature>
<accession>A0A061R8Q1</accession>
<name>A0A061R8Q1_9CHLO</name>
<dbReference type="AlphaFoldDB" id="A0A061R8Q1"/>
<evidence type="ECO:0000313" key="2">
    <source>
        <dbReference type="EMBL" id="JAC68358.1"/>
    </source>
</evidence>
<feature type="non-terminal residue" evidence="2">
    <location>
        <position position="202"/>
    </location>
</feature>
<gene>
    <name evidence="2" type="ORF">TSPGSL018_8929</name>
</gene>
<protein>
    <submittedName>
        <fullName evidence="2">Uncharacterized protein</fullName>
    </submittedName>
</protein>
<organism evidence="2">
    <name type="scientific">Tetraselmis sp. GSL018</name>
    <dbReference type="NCBI Taxonomy" id="582737"/>
    <lineage>
        <taxon>Eukaryota</taxon>
        <taxon>Viridiplantae</taxon>
        <taxon>Chlorophyta</taxon>
        <taxon>core chlorophytes</taxon>
        <taxon>Chlorodendrophyceae</taxon>
        <taxon>Chlorodendrales</taxon>
        <taxon>Chlorodendraceae</taxon>
        <taxon>Tetraselmis</taxon>
    </lineage>
</organism>
<evidence type="ECO:0000256" key="1">
    <source>
        <dbReference type="SAM" id="MobiDB-lite"/>
    </source>
</evidence>
<dbReference type="EMBL" id="GBEZ01018039">
    <property type="protein sequence ID" value="JAC68358.1"/>
    <property type="molecule type" value="Transcribed_RNA"/>
</dbReference>
<feature type="compositionally biased region" description="Gly residues" evidence="1">
    <location>
        <begin position="1"/>
        <end position="11"/>
    </location>
</feature>
<reference evidence="2" key="1">
    <citation type="submission" date="2014-05" db="EMBL/GenBank/DDBJ databases">
        <title>The transcriptome of the halophilic microalga Tetraselmis sp. GSL018 isolated from the Great Salt Lake, Utah.</title>
        <authorList>
            <person name="Jinkerson R.E."/>
            <person name="D'Adamo S."/>
            <person name="Posewitz M.C."/>
        </authorList>
    </citation>
    <scope>NUCLEOTIDE SEQUENCE</scope>
    <source>
        <strain evidence="2">GSL018</strain>
    </source>
</reference>